<dbReference type="PIRSF" id="PIRSF028451">
    <property type="entry name" value="UCP028451"/>
    <property type="match status" value="1"/>
</dbReference>
<dbReference type="PANTHER" id="PTHR36452:SF1">
    <property type="entry name" value="DUF2461 DOMAIN-CONTAINING PROTEIN"/>
    <property type="match status" value="1"/>
</dbReference>
<dbReference type="NCBIfam" id="TIGR02453">
    <property type="entry name" value="TIGR02453 family protein"/>
    <property type="match status" value="1"/>
</dbReference>
<dbReference type="InterPro" id="IPR012808">
    <property type="entry name" value="CHP02453"/>
</dbReference>
<gene>
    <name evidence="1" type="ORF">KX928_14970</name>
</gene>
<comment type="caution">
    <text evidence="1">The sequence shown here is derived from an EMBL/GenBank/DDBJ whole genome shotgun (WGS) entry which is preliminary data.</text>
</comment>
<dbReference type="EMBL" id="JAHXDN010000004">
    <property type="protein sequence ID" value="MBW4709091.1"/>
    <property type="molecule type" value="Genomic_DNA"/>
</dbReference>
<keyword evidence="2" id="KW-1185">Reference proteome</keyword>
<dbReference type="RefSeq" id="WP_219504259.1">
    <property type="nucleotide sequence ID" value="NZ_JAHXDN010000004.1"/>
</dbReference>
<organism evidence="1 2">
    <name type="scientific">Roseobacter insulae</name>
    <dbReference type="NCBI Taxonomy" id="2859783"/>
    <lineage>
        <taxon>Bacteria</taxon>
        <taxon>Pseudomonadati</taxon>
        <taxon>Pseudomonadota</taxon>
        <taxon>Alphaproteobacteria</taxon>
        <taxon>Rhodobacterales</taxon>
        <taxon>Roseobacteraceae</taxon>
        <taxon>Roseobacter</taxon>
    </lineage>
</organism>
<evidence type="ECO:0000313" key="2">
    <source>
        <dbReference type="Proteomes" id="UP001138661"/>
    </source>
</evidence>
<dbReference type="Proteomes" id="UP001138661">
    <property type="component" value="Unassembled WGS sequence"/>
</dbReference>
<reference evidence="1" key="1">
    <citation type="submission" date="2021-07" db="EMBL/GenBank/DDBJ databases">
        <title>Roseobacter insulae sp. nov., isolated from a tidal flat.</title>
        <authorList>
            <person name="Park S."/>
            <person name="Yoon J.-H."/>
        </authorList>
    </citation>
    <scope>NUCLEOTIDE SEQUENCE</scope>
    <source>
        <strain evidence="1">YSTF-M11</strain>
    </source>
</reference>
<dbReference type="Pfam" id="PF09365">
    <property type="entry name" value="DUF2461"/>
    <property type="match status" value="1"/>
</dbReference>
<dbReference type="AlphaFoldDB" id="A0A9X1FWY9"/>
<accession>A0A9X1FWY9</accession>
<dbReference type="PANTHER" id="PTHR36452">
    <property type="entry name" value="CHROMOSOME 12, WHOLE GENOME SHOTGUN SEQUENCE"/>
    <property type="match status" value="1"/>
</dbReference>
<sequence length="217" mass="24745">MRDFDHFSPEAVAFLSDLRQNNNREWFTAYKSYYEETVKKPAGHFGKVMSRALETLTGTAHDHKLYRIYRDVRFSKDKTPYNAHIHLSFASSGAPAKAPMWFFGLDSERLTLGCGIFQFDKPGLELFRSEMAGPRGATLMALAARLRAKAIRVPDPALKRVPAGFDKDHPHAEALRHKGFSGWKDIADTDFVVRPDLAARTIAEFSELMPIYRFFTR</sequence>
<protein>
    <submittedName>
        <fullName evidence="1">TIGR02453 family protein</fullName>
    </submittedName>
</protein>
<name>A0A9X1FWY9_9RHOB</name>
<evidence type="ECO:0000313" key="1">
    <source>
        <dbReference type="EMBL" id="MBW4709091.1"/>
    </source>
</evidence>
<proteinExistence type="predicted"/>
<dbReference type="InterPro" id="IPR015996">
    <property type="entry name" value="UCP028451"/>
</dbReference>